<dbReference type="Proteomes" id="UP000248405">
    <property type="component" value="Unassembled WGS sequence"/>
</dbReference>
<feature type="signal peptide" evidence="3">
    <location>
        <begin position="1"/>
        <end position="25"/>
    </location>
</feature>
<organism evidence="4 5">
    <name type="scientific">Aspergillus vadensis (strain CBS 113365 / IMI 142717 / IBT 24658)</name>
    <dbReference type="NCBI Taxonomy" id="1448311"/>
    <lineage>
        <taxon>Eukaryota</taxon>
        <taxon>Fungi</taxon>
        <taxon>Dikarya</taxon>
        <taxon>Ascomycota</taxon>
        <taxon>Pezizomycotina</taxon>
        <taxon>Eurotiomycetes</taxon>
        <taxon>Eurotiomycetidae</taxon>
        <taxon>Eurotiales</taxon>
        <taxon>Aspergillaceae</taxon>
        <taxon>Aspergillus</taxon>
        <taxon>Aspergillus subgen. Circumdati</taxon>
    </lineage>
</organism>
<feature type="region of interest" description="Disordered" evidence="1">
    <location>
        <begin position="31"/>
        <end position="50"/>
    </location>
</feature>
<evidence type="ECO:0000256" key="2">
    <source>
        <dbReference type="SAM" id="Phobius"/>
    </source>
</evidence>
<keyword evidence="2" id="KW-0472">Membrane</keyword>
<dbReference type="RefSeq" id="XP_025568914.1">
    <property type="nucleotide sequence ID" value="XM_025708512.1"/>
</dbReference>
<feature type="chain" id="PRO_5016322452" evidence="3">
    <location>
        <begin position="26"/>
        <end position="161"/>
    </location>
</feature>
<accession>A0A319BUX5</accession>
<dbReference type="GeneID" id="37213104"/>
<sequence length="161" mass="17236">MIGVSMYSIQPLWVVLSVLSSPAVAQGVLNSVDSQDGDGKTESSSTTPSVSSKGMIILCTIVALVLVIGVLFTAVFITVKKRSLKTPKTASLPGEAVTEATERSLSGNTPTERDGARSKTLKHEEIQPDIEKNAGVEQSRPHKNAWTKQRGWGSYFSFGRA</sequence>
<evidence type="ECO:0000313" key="4">
    <source>
        <dbReference type="EMBL" id="PYH75120.1"/>
    </source>
</evidence>
<gene>
    <name evidence="4" type="ORF">BO88DRAFT_421425</name>
</gene>
<keyword evidence="3" id="KW-0732">Signal</keyword>
<dbReference type="AlphaFoldDB" id="A0A319BUX5"/>
<feature type="compositionally biased region" description="Basic and acidic residues" evidence="1">
    <location>
        <begin position="111"/>
        <end position="134"/>
    </location>
</feature>
<name>A0A319BUX5_ASPVC</name>
<evidence type="ECO:0000256" key="3">
    <source>
        <dbReference type="SAM" id="SignalP"/>
    </source>
</evidence>
<protein>
    <submittedName>
        <fullName evidence="4">Uncharacterized protein</fullName>
    </submittedName>
</protein>
<feature type="region of interest" description="Disordered" evidence="1">
    <location>
        <begin position="88"/>
        <end position="145"/>
    </location>
</feature>
<dbReference type="EMBL" id="KZ821614">
    <property type="protein sequence ID" value="PYH75120.1"/>
    <property type="molecule type" value="Genomic_DNA"/>
</dbReference>
<dbReference type="OrthoDB" id="5425637at2759"/>
<keyword evidence="2" id="KW-0812">Transmembrane</keyword>
<evidence type="ECO:0000256" key="1">
    <source>
        <dbReference type="SAM" id="MobiDB-lite"/>
    </source>
</evidence>
<feature type="transmembrane region" description="Helical" evidence="2">
    <location>
        <begin position="55"/>
        <end position="79"/>
    </location>
</feature>
<keyword evidence="5" id="KW-1185">Reference proteome</keyword>
<reference evidence="4" key="1">
    <citation type="submission" date="2016-12" db="EMBL/GenBank/DDBJ databases">
        <title>The genomes of Aspergillus section Nigri reveals drivers in fungal speciation.</title>
        <authorList>
            <consortium name="DOE Joint Genome Institute"/>
            <person name="Vesth T.C."/>
            <person name="Nybo J."/>
            <person name="Theobald S."/>
            <person name="Brandl J."/>
            <person name="Frisvad J.C."/>
            <person name="Nielsen K.F."/>
            <person name="Lyhne E.K."/>
            <person name="Kogle M.E."/>
            <person name="Kuo A."/>
            <person name="Riley R."/>
            <person name="Clum A."/>
            <person name="Nolan M."/>
            <person name="Lipzen A."/>
            <person name="Salamov A."/>
            <person name="Henrissat B."/>
            <person name="Wiebenga A."/>
            <person name="De Vries R.P."/>
            <person name="Grigoriev I.V."/>
            <person name="Mortensen U.H."/>
            <person name="Andersen M.R."/>
            <person name="Baker S.E."/>
        </authorList>
    </citation>
    <scope>NUCLEOTIDE SEQUENCE [LARGE SCALE GENOMIC DNA]</scope>
    <source>
        <strain evidence="4">CBS 113365</strain>
    </source>
</reference>
<evidence type="ECO:0000313" key="5">
    <source>
        <dbReference type="Proteomes" id="UP000248405"/>
    </source>
</evidence>
<proteinExistence type="predicted"/>
<keyword evidence="2" id="KW-1133">Transmembrane helix</keyword>